<proteinExistence type="predicted"/>
<keyword evidence="1" id="KW-0732">Signal</keyword>
<dbReference type="InterPro" id="IPR005297">
    <property type="entry name" value="Lipoprotein_repeat"/>
</dbReference>
<dbReference type="PANTHER" id="PTHR39335:SF1">
    <property type="entry name" value="BLL4220 PROTEIN"/>
    <property type="match status" value="1"/>
</dbReference>
<feature type="signal peptide" evidence="1">
    <location>
        <begin position="1"/>
        <end position="20"/>
    </location>
</feature>
<sequence>MRTFLITLAGLSTLAGSVLAQTTDAPLTTATNAEEGEYLVDASGMALYMFKADTRGVEGTPAASACEGDCLGVWPPLIVVDEPVGDAKVRAELLGTITRPDDLLQVTYNGWPLYYYAQDLAPGDINGDDIESFGEDWYLIGPNGNRPDRDDEEDDDND</sequence>
<evidence type="ECO:0000256" key="1">
    <source>
        <dbReference type="SAM" id="SignalP"/>
    </source>
</evidence>
<evidence type="ECO:0000313" key="2">
    <source>
        <dbReference type="EMBL" id="GLQ55906.1"/>
    </source>
</evidence>
<accession>A0ABQ5W8F2</accession>
<dbReference type="PANTHER" id="PTHR39335">
    <property type="entry name" value="BLL4220 PROTEIN"/>
    <property type="match status" value="1"/>
</dbReference>
<comment type="caution">
    <text evidence="2">The sequence shown here is derived from an EMBL/GenBank/DDBJ whole genome shotgun (WGS) entry which is preliminary data.</text>
</comment>
<organism evidence="2 3">
    <name type="scientific">Devosia nitrariae</name>
    <dbReference type="NCBI Taxonomy" id="2071872"/>
    <lineage>
        <taxon>Bacteria</taxon>
        <taxon>Pseudomonadati</taxon>
        <taxon>Pseudomonadota</taxon>
        <taxon>Alphaproteobacteria</taxon>
        <taxon>Hyphomicrobiales</taxon>
        <taxon>Devosiaceae</taxon>
        <taxon>Devosia</taxon>
    </lineage>
</organism>
<name>A0ABQ5W8F2_9HYPH</name>
<dbReference type="Proteomes" id="UP001156691">
    <property type="component" value="Unassembled WGS sequence"/>
</dbReference>
<dbReference type="EMBL" id="BSNS01000014">
    <property type="protein sequence ID" value="GLQ55906.1"/>
    <property type="molecule type" value="Genomic_DNA"/>
</dbReference>
<keyword evidence="3" id="KW-1185">Reference proteome</keyword>
<protein>
    <recommendedName>
        <fullName evidence="4">Lipoprotein with Yx(FWY)xxD motif</fullName>
    </recommendedName>
</protein>
<evidence type="ECO:0008006" key="4">
    <source>
        <dbReference type="Google" id="ProtNLM"/>
    </source>
</evidence>
<feature type="chain" id="PRO_5045709925" description="Lipoprotein with Yx(FWY)xxD motif" evidence="1">
    <location>
        <begin position="21"/>
        <end position="158"/>
    </location>
</feature>
<gene>
    <name evidence="2" type="ORF">GCM10010862_31650</name>
</gene>
<dbReference type="Pfam" id="PF03640">
    <property type="entry name" value="Lipoprotein_15"/>
    <property type="match status" value="2"/>
</dbReference>
<dbReference type="RefSeq" id="WP_284341320.1">
    <property type="nucleotide sequence ID" value="NZ_BSNS01000014.1"/>
</dbReference>
<reference evidence="3" key="1">
    <citation type="journal article" date="2019" name="Int. J. Syst. Evol. Microbiol.">
        <title>The Global Catalogue of Microorganisms (GCM) 10K type strain sequencing project: providing services to taxonomists for standard genome sequencing and annotation.</title>
        <authorList>
            <consortium name="The Broad Institute Genomics Platform"/>
            <consortium name="The Broad Institute Genome Sequencing Center for Infectious Disease"/>
            <person name="Wu L."/>
            <person name="Ma J."/>
        </authorList>
    </citation>
    <scope>NUCLEOTIDE SEQUENCE [LARGE SCALE GENOMIC DNA]</scope>
    <source>
        <strain evidence="3">NBRC 112416</strain>
    </source>
</reference>
<evidence type="ECO:0000313" key="3">
    <source>
        <dbReference type="Proteomes" id="UP001156691"/>
    </source>
</evidence>